<name>A0A7R9AHM7_9CRUS</name>
<gene>
    <name evidence="5" type="ORF">DSTB1V02_LOCUS14227</name>
</gene>
<dbReference type="Proteomes" id="UP000677054">
    <property type="component" value="Unassembled WGS sequence"/>
</dbReference>
<reference evidence="5" key="1">
    <citation type="submission" date="2020-11" db="EMBL/GenBank/DDBJ databases">
        <authorList>
            <person name="Tran Van P."/>
        </authorList>
    </citation>
    <scope>NUCLEOTIDE SEQUENCE</scope>
</reference>
<dbReference type="GO" id="GO:0016874">
    <property type="term" value="F:ligase activity"/>
    <property type="evidence" value="ECO:0007669"/>
    <property type="project" value="UniProtKB-KW"/>
</dbReference>
<dbReference type="GO" id="GO:0005524">
    <property type="term" value="F:ATP binding"/>
    <property type="evidence" value="ECO:0007669"/>
    <property type="project" value="UniProtKB-KW"/>
</dbReference>
<dbReference type="PROSITE" id="PS50979">
    <property type="entry name" value="BC"/>
    <property type="match status" value="1"/>
</dbReference>
<evidence type="ECO:0000313" key="5">
    <source>
        <dbReference type="EMBL" id="CAD7254481.1"/>
    </source>
</evidence>
<dbReference type="Gene3D" id="3.30.470.20">
    <property type="entry name" value="ATP-grasp fold, B domain"/>
    <property type="match status" value="1"/>
</dbReference>
<sequence>MEIPIYYDPMIAKLVVHAANRDAAIEKTIWAIDNYHIE</sequence>
<evidence type="ECO:0000256" key="3">
    <source>
        <dbReference type="ARBA" id="ARBA00022840"/>
    </source>
</evidence>
<accession>A0A7R9AHM7</accession>
<evidence type="ECO:0000259" key="4">
    <source>
        <dbReference type="PROSITE" id="PS50979"/>
    </source>
</evidence>
<dbReference type="InterPro" id="IPR005482">
    <property type="entry name" value="Biotin_COase_C"/>
</dbReference>
<feature type="non-terminal residue" evidence="5">
    <location>
        <position position="38"/>
    </location>
</feature>
<dbReference type="EMBL" id="CAJPEV010009922">
    <property type="protein sequence ID" value="CAG0905845.1"/>
    <property type="molecule type" value="Genomic_DNA"/>
</dbReference>
<proteinExistence type="predicted"/>
<keyword evidence="3" id="KW-0067">ATP-binding</keyword>
<evidence type="ECO:0000256" key="1">
    <source>
        <dbReference type="ARBA" id="ARBA00022598"/>
    </source>
</evidence>
<keyword evidence="2" id="KW-0547">Nucleotide-binding</keyword>
<organism evidence="5">
    <name type="scientific">Darwinula stevensoni</name>
    <dbReference type="NCBI Taxonomy" id="69355"/>
    <lineage>
        <taxon>Eukaryota</taxon>
        <taxon>Metazoa</taxon>
        <taxon>Ecdysozoa</taxon>
        <taxon>Arthropoda</taxon>
        <taxon>Crustacea</taxon>
        <taxon>Oligostraca</taxon>
        <taxon>Ostracoda</taxon>
        <taxon>Podocopa</taxon>
        <taxon>Podocopida</taxon>
        <taxon>Darwinulocopina</taxon>
        <taxon>Darwinuloidea</taxon>
        <taxon>Darwinulidae</taxon>
        <taxon>Darwinula</taxon>
    </lineage>
</organism>
<dbReference type="InterPro" id="IPR011764">
    <property type="entry name" value="Biotin_carboxylation_dom"/>
</dbReference>
<dbReference type="EMBL" id="LR909440">
    <property type="protein sequence ID" value="CAD7254481.1"/>
    <property type="molecule type" value="Genomic_DNA"/>
</dbReference>
<protein>
    <recommendedName>
        <fullName evidence="4">Biotin carboxylation domain-containing protein</fullName>
    </recommendedName>
</protein>
<dbReference type="Pfam" id="PF02785">
    <property type="entry name" value="Biotin_carb_C"/>
    <property type="match status" value="1"/>
</dbReference>
<evidence type="ECO:0000313" key="6">
    <source>
        <dbReference type="Proteomes" id="UP000677054"/>
    </source>
</evidence>
<evidence type="ECO:0000256" key="2">
    <source>
        <dbReference type="ARBA" id="ARBA00022741"/>
    </source>
</evidence>
<dbReference type="AlphaFoldDB" id="A0A7R9AHM7"/>
<dbReference type="SUPFAM" id="SSF51246">
    <property type="entry name" value="Rudiment single hybrid motif"/>
    <property type="match status" value="1"/>
</dbReference>
<dbReference type="InterPro" id="IPR011054">
    <property type="entry name" value="Rudment_hybrid_motif"/>
</dbReference>
<keyword evidence="6" id="KW-1185">Reference proteome</keyword>
<feature type="domain" description="Biotin carboxylation" evidence="4">
    <location>
        <begin position="1"/>
        <end position="38"/>
    </location>
</feature>
<keyword evidence="1" id="KW-0436">Ligase</keyword>
<dbReference type="OrthoDB" id="10067436at2759"/>